<dbReference type="InterPro" id="IPR001482">
    <property type="entry name" value="T2SS/T4SS_dom"/>
</dbReference>
<feature type="domain" description="Bacterial type II secretion system protein E" evidence="2">
    <location>
        <begin position="217"/>
        <end position="231"/>
    </location>
</feature>
<dbReference type="Proteomes" id="UP000593765">
    <property type="component" value="Chromosome"/>
</dbReference>
<organism evidence="3 4">
    <name type="scientific">Humisphaera borealis</name>
    <dbReference type="NCBI Taxonomy" id="2807512"/>
    <lineage>
        <taxon>Bacteria</taxon>
        <taxon>Pseudomonadati</taxon>
        <taxon>Planctomycetota</taxon>
        <taxon>Phycisphaerae</taxon>
        <taxon>Tepidisphaerales</taxon>
        <taxon>Tepidisphaeraceae</taxon>
        <taxon>Humisphaera</taxon>
    </lineage>
</organism>
<dbReference type="AlphaFoldDB" id="A0A7M2X2A6"/>
<dbReference type="Pfam" id="PF00437">
    <property type="entry name" value="T2SSE"/>
    <property type="match status" value="1"/>
</dbReference>
<dbReference type="KEGG" id="hbs:IPV69_11060"/>
<dbReference type="PROSITE" id="PS00662">
    <property type="entry name" value="T2SP_E"/>
    <property type="match status" value="1"/>
</dbReference>
<accession>A0A7M2X2A6</accession>
<evidence type="ECO:0000313" key="4">
    <source>
        <dbReference type="Proteomes" id="UP000593765"/>
    </source>
</evidence>
<dbReference type="PANTHER" id="PTHR30486:SF12">
    <property type="entry name" value="TYPE IV PILUS ATPASE PILU"/>
    <property type="match status" value="1"/>
</dbReference>
<dbReference type="InterPro" id="IPR006321">
    <property type="entry name" value="PilT/PilU"/>
</dbReference>
<dbReference type="Gene3D" id="3.30.450.90">
    <property type="match status" value="1"/>
</dbReference>
<dbReference type="SUPFAM" id="SSF52540">
    <property type="entry name" value="P-loop containing nucleoside triphosphate hydrolases"/>
    <property type="match status" value="1"/>
</dbReference>
<dbReference type="EMBL" id="CP063458">
    <property type="protein sequence ID" value="QOV91853.1"/>
    <property type="molecule type" value="Genomic_DNA"/>
</dbReference>
<keyword evidence="4" id="KW-1185">Reference proteome</keyword>
<gene>
    <name evidence="3" type="ORF">IPV69_11060</name>
</gene>
<protein>
    <submittedName>
        <fullName evidence="3">PilT/PilU family type 4a pilus ATPase</fullName>
    </submittedName>
</protein>
<sequence>MSIETPASAPAASPAAERKLTLHDFLRTAIKINASDIHLQAGSIPMLRVDGRPKFLDCPALSDDTMKAIVKQIIDRQQEPTEKQHLLDHKGAVDLAYQFENVARFRTNIFHSRERYAIVMRKIVTKIPNFGDLSLPPQIEKFAEFHRGIVIVSGTTGSGKSTTLAAIIGNINKNRAERIITVEDPIEYQHENAMSLISQVEVGADSESFEYALRAMMRQDPDVILIGEIRDSASMTIALRAADTGHLVFTTVHATNAPMTIERCVSLFDENQKELQQTQLGLNLNAIVCQRLAKKRDGKGRVPVDEIMMATPLVRKHIMEGEFEKLKSAVGNRESGSQSFDQHLTELFNKQIIDVGEAKRLATNVDALNLALRGISNSDTKLR</sequence>
<dbReference type="InterPro" id="IPR050921">
    <property type="entry name" value="T4SS_GSP_E_ATPase"/>
</dbReference>
<dbReference type="CDD" id="cd01131">
    <property type="entry name" value="PilT"/>
    <property type="match status" value="1"/>
</dbReference>
<proteinExistence type="inferred from homology"/>
<reference evidence="3 4" key="1">
    <citation type="submission" date="2020-10" db="EMBL/GenBank/DDBJ databases">
        <title>Wide distribution of Phycisphaera-like planctomycetes from WD2101 soil group in peatlands and genome analysis of the first cultivated representative.</title>
        <authorList>
            <person name="Dedysh S.N."/>
            <person name="Beletsky A.V."/>
            <person name="Ivanova A."/>
            <person name="Kulichevskaya I.S."/>
            <person name="Suzina N.E."/>
            <person name="Philippov D.A."/>
            <person name="Rakitin A.L."/>
            <person name="Mardanov A.V."/>
            <person name="Ravin N.V."/>
        </authorList>
    </citation>
    <scope>NUCLEOTIDE SEQUENCE [LARGE SCALE GENOMIC DNA]</scope>
    <source>
        <strain evidence="3 4">M1803</strain>
    </source>
</reference>
<name>A0A7M2X2A6_9BACT</name>
<dbReference type="GO" id="GO:0016887">
    <property type="term" value="F:ATP hydrolysis activity"/>
    <property type="evidence" value="ECO:0007669"/>
    <property type="project" value="InterPro"/>
</dbReference>
<dbReference type="RefSeq" id="WP_206295168.1">
    <property type="nucleotide sequence ID" value="NZ_CP063458.1"/>
</dbReference>
<comment type="similarity">
    <text evidence="1">Belongs to the GSP E family.</text>
</comment>
<dbReference type="InterPro" id="IPR027417">
    <property type="entry name" value="P-loop_NTPase"/>
</dbReference>
<dbReference type="Gene3D" id="3.40.50.300">
    <property type="entry name" value="P-loop containing nucleotide triphosphate hydrolases"/>
    <property type="match status" value="1"/>
</dbReference>
<dbReference type="PANTHER" id="PTHR30486">
    <property type="entry name" value="TWITCHING MOTILITY PROTEIN PILT"/>
    <property type="match status" value="1"/>
</dbReference>
<dbReference type="NCBIfam" id="TIGR01420">
    <property type="entry name" value="pilT_fam"/>
    <property type="match status" value="1"/>
</dbReference>
<dbReference type="SMART" id="SM00382">
    <property type="entry name" value="AAA"/>
    <property type="match status" value="1"/>
</dbReference>
<evidence type="ECO:0000259" key="2">
    <source>
        <dbReference type="PROSITE" id="PS00662"/>
    </source>
</evidence>
<evidence type="ECO:0000313" key="3">
    <source>
        <dbReference type="EMBL" id="QOV91853.1"/>
    </source>
</evidence>
<dbReference type="InterPro" id="IPR003593">
    <property type="entry name" value="AAA+_ATPase"/>
</dbReference>
<evidence type="ECO:0000256" key="1">
    <source>
        <dbReference type="ARBA" id="ARBA00006611"/>
    </source>
</evidence>
<dbReference type="GO" id="GO:0005524">
    <property type="term" value="F:ATP binding"/>
    <property type="evidence" value="ECO:0007669"/>
    <property type="project" value="InterPro"/>
</dbReference>